<dbReference type="Proteomes" id="UP001304300">
    <property type="component" value="Chromosome"/>
</dbReference>
<evidence type="ECO:0000313" key="2">
    <source>
        <dbReference type="Proteomes" id="UP001304300"/>
    </source>
</evidence>
<dbReference type="SUPFAM" id="SSF53167">
    <property type="entry name" value="Purine and uridine phosphorylases"/>
    <property type="match status" value="1"/>
</dbReference>
<dbReference type="GO" id="GO:1904047">
    <property type="term" value="F:S-adenosyl-L-methionine binding"/>
    <property type="evidence" value="ECO:0007669"/>
    <property type="project" value="TreeGrafter"/>
</dbReference>
<dbReference type="RefSeq" id="WP_317832438.1">
    <property type="nucleotide sequence ID" value="NZ_CP136920.1"/>
</dbReference>
<dbReference type="GO" id="GO:0042601">
    <property type="term" value="C:endospore-forming forespore"/>
    <property type="evidence" value="ECO:0007669"/>
    <property type="project" value="TreeGrafter"/>
</dbReference>
<proteinExistence type="predicted"/>
<gene>
    <name evidence="1" type="ORF">RZN69_16750</name>
</gene>
<dbReference type="InterPro" id="IPR049539">
    <property type="entry name" value="SPL"/>
</dbReference>
<dbReference type="InterPro" id="IPR035994">
    <property type="entry name" value="Nucleoside_phosphorylase_sf"/>
</dbReference>
<dbReference type="EMBL" id="CP136920">
    <property type="protein sequence ID" value="WOO40270.1"/>
    <property type="molecule type" value="Genomic_DNA"/>
</dbReference>
<reference evidence="1 2" key="1">
    <citation type="submission" date="2023-10" db="EMBL/GenBank/DDBJ databases">
        <title>Rubellicoccus peritrichatus gen. nov., sp. nov., isolated from an algae of coral reef tank.</title>
        <authorList>
            <person name="Luo J."/>
        </authorList>
    </citation>
    <scope>NUCLEOTIDE SEQUENCE [LARGE SCALE GENOMIC DNA]</scope>
    <source>
        <strain evidence="1 2">CR14</strain>
    </source>
</reference>
<protein>
    <recommendedName>
        <fullName evidence="3">Nucleoside phosphorylase domain-containing protein</fullName>
    </recommendedName>
</protein>
<dbReference type="KEGG" id="puo:RZN69_16750"/>
<dbReference type="AlphaFoldDB" id="A0AAQ3LAB1"/>
<organism evidence="1 2">
    <name type="scientific">Rubellicoccus peritrichatus</name>
    <dbReference type="NCBI Taxonomy" id="3080537"/>
    <lineage>
        <taxon>Bacteria</taxon>
        <taxon>Pseudomonadati</taxon>
        <taxon>Verrucomicrobiota</taxon>
        <taxon>Opitutia</taxon>
        <taxon>Puniceicoccales</taxon>
        <taxon>Cerasicoccaceae</taxon>
        <taxon>Rubellicoccus</taxon>
    </lineage>
</organism>
<name>A0AAQ3LAB1_9BACT</name>
<dbReference type="PANTHER" id="PTHR37822:SF2">
    <property type="entry name" value="SPORE PHOTOPRODUCT LYASE"/>
    <property type="match status" value="1"/>
</dbReference>
<evidence type="ECO:0008006" key="3">
    <source>
        <dbReference type="Google" id="ProtNLM"/>
    </source>
</evidence>
<evidence type="ECO:0000313" key="1">
    <source>
        <dbReference type="EMBL" id="WOO40270.1"/>
    </source>
</evidence>
<dbReference type="GO" id="GO:0009116">
    <property type="term" value="P:nucleoside metabolic process"/>
    <property type="evidence" value="ECO:0007669"/>
    <property type="project" value="InterPro"/>
</dbReference>
<dbReference type="GO" id="GO:0051539">
    <property type="term" value="F:4 iron, 4 sulfur cluster binding"/>
    <property type="evidence" value="ECO:0007669"/>
    <property type="project" value="TreeGrafter"/>
</dbReference>
<dbReference type="GO" id="GO:0003913">
    <property type="term" value="F:DNA photolyase activity"/>
    <property type="evidence" value="ECO:0007669"/>
    <property type="project" value="TreeGrafter"/>
</dbReference>
<dbReference type="PANTHER" id="PTHR37822">
    <property type="entry name" value="SPORE PHOTOPRODUCT LYASE-RELATED"/>
    <property type="match status" value="1"/>
</dbReference>
<dbReference type="Gene3D" id="3.40.50.1580">
    <property type="entry name" value="Nucleoside phosphorylase domain"/>
    <property type="match status" value="1"/>
</dbReference>
<accession>A0AAQ3LAB1</accession>
<keyword evidence="2" id="KW-1185">Reference proteome</keyword>
<sequence length="323" mass="35549">MSFRQWKKVIWVIEAAHVFLNFASGERKASRHQPFTTLDVIHAEFLAINVPNMIFVTALPVEGRPLARRLRLKQMQTDVRFSVFSGENTSLAICGVGANASATATSHLLTLAGPDSIAVNLGLAGCCDKSIECGSLFLINRIIDASSGREFFPEILFRHDLPEATCVTHPKPVKDFAGEVSSELIDMEVAGFYQAASAFLPSHRILSLKVVSDHLEGNKLSLSNCESWIEASLEQVLNVVERANSVTAREVTGLSKDESTLIDRLVETWRLTATQKVQLENAVALAKWTSACFPKEQLDQALKSKPSHKHERAELLGGLLEKL</sequence>